<dbReference type="GO" id="GO:0005524">
    <property type="term" value="F:ATP binding"/>
    <property type="evidence" value="ECO:0007669"/>
    <property type="project" value="UniProtKB-UniRule"/>
</dbReference>
<dbReference type="SUPFAM" id="SSF56059">
    <property type="entry name" value="Glutathione synthetase ATP-binding domain-like"/>
    <property type="match status" value="1"/>
</dbReference>
<dbReference type="Proteomes" id="UP000265765">
    <property type="component" value="Chromosome"/>
</dbReference>
<dbReference type="EMBL" id="CP032427">
    <property type="protein sequence ID" value="AYC41788.1"/>
    <property type="molecule type" value="Genomic_DNA"/>
</dbReference>
<dbReference type="GO" id="GO:0046872">
    <property type="term" value="F:metal ion binding"/>
    <property type="evidence" value="ECO:0007669"/>
    <property type="project" value="InterPro"/>
</dbReference>
<organism evidence="3 4">
    <name type="scientific">Streptomyces griseorubiginosus</name>
    <dbReference type="NCBI Taxonomy" id="67304"/>
    <lineage>
        <taxon>Bacteria</taxon>
        <taxon>Bacillati</taxon>
        <taxon>Actinomycetota</taxon>
        <taxon>Actinomycetes</taxon>
        <taxon>Kitasatosporales</taxon>
        <taxon>Streptomycetaceae</taxon>
        <taxon>Streptomyces</taxon>
    </lineage>
</organism>
<dbReference type="GeneID" id="91287300"/>
<protein>
    <recommendedName>
        <fullName evidence="2">ATP-grasp domain-containing protein</fullName>
    </recommendedName>
</protein>
<proteinExistence type="predicted"/>
<evidence type="ECO:0000259" key="2">
    <source>
        <dbReference type="PROSITE" id="PS50975"/>
    </source>
</evidence>
<dbReference type="InterPro" id="IPR011761">
    <property type="entry name" value="ATP-grasp"/>
</dbReference>
<gene>
    <name evidence="3" type="ORF">DWG14_06079</name>
</gene>
<reference evidence="3 4" key="1">
    <citation type="submission" date="2018-09" db="EMBL/GenBank/DDBJ databases">
        <title>Production of Trimethoprim by Streptomyces sp. 3E-1.</title>
        <authorList>
            <person name="Kang H.J."/>
            <person name="Kim S.B."/>
        </authorList>
    </citation>
    <scope>NUCLEOTIDE SEQUENCE [LARGE SCALE GENOMIC DNA]</scope>
    <source>
        <strain evidence="3 4">3E-1</strain>
    </source>
</reference>
<dbReference type="PROSITE" id="PS50975">
    <property type="entry name" value="ATP_GRASP"/>
    <property type="match status" value="1"/>
</dbReference>
<dbReference type="RefSeq" id="WP_162952120.1">
    <property type="nucleotide sequence ID" value="NZ_CP032427.1"/>
</dbReference>
<evidence type="ECO:0000256" key="1">
    <source>
        <dbReference type="PROSITE-ProRule" id="PRU00409"/>
    </source>
</evidence>
<dbReference type="KEGG" id="sge:DWG14_06079"/>
<dbReference type="AlphaFoldDB" id="A0AAI8L5M0"/>
<evidence type="ECO:0000313" key="3">
    <source>
        <dbReference type="EMBL" id="AYC41788.1"/>
    </source>
</evidence>
<name>A0AAI8L5M0_9ACTN</name>
<keyword evidence="1" id="KW-0067">ATP-binding</keyword>
<keyword evidence="1" id="KW-0547">Nucleotide-binding</keyword>
<feature type="domain" description="ATP-grasp" evidence="2">
    <location>
        <begin position="160"/>
        <end position="345"/>
    </location>
</feature>
<evidence type="ECO:0000313" key="4">
    <source>
        <dbReference type="Proteomes" id="UP000265765"/>
    </source>
</evidence>
<sequence length="385" mass="43432">MDGWSRSCLEGLELAHDYINAHAFIHDDQWVDVAGDRDELSGHPLLVDAPLVVTSRTVPGPGPADMIALNHTGSGSGSRNSTRIITTTGASPLADLVNDNEKLCHFTQEVSARRLDLSVFYADRPELCTIKSAIESNGARCAIHPDPRSYSRYTDHCANVRLLRSISDLWPESYVCEDEKEIHRAAGKVGFPLYCKHLDSRTEYARRYSDIAAYIQSEGFPILIQKEVEKRKSIVFHWISWKGRTLPLFILGQILKNGHHAGNEYSAEFERFIVRRYSDVLKRSMALLPDWQGFAGMDLILTDDPAGVIPIDLNARFNSSTLPFVSLFLRTKGEKLFSKYVYMRHDGATRDSDSRALEYQHLTGRTQRFGGSRRDAISFTLTSYQ</sequence>
<dbReference type="Gene3D" id="3.30.470.20">
    <property type="entry name" value="ATP-grasp fold, B domain"/>
    <property type="match status" value="1"/>
</dbReference>
<accession>A0AAI8L5M0</accession>